<evidence type="ECO:0000259" key="1">
    <source>
        <dbReference type="Pfam" id="PF00646"/>
    </source>
</evidence>
<proteinExistence type="predicted"/>
<dbReference type="AlphaFoldDB" id="A0A2K2DS01"/>
<reference evidence="2" key="2">
    <citation type="submission" date="2017-06" db="EMBL/GenBank/DDBJ databases">
        <title>WGS assembly of Brachypodium distachyon.</title>
        <authorList>
            <consortium name="The International Brachypodium Initiative"/>
            <person name="Lucas S."/>
            <person name="Harmon-Smith M."/>
            <person name="Lail K."/>
            <person name="Tice H."/>
            <person name="Grimwood J."/>
            <person name="Bruce D."/>
            <person name="Barry K."/>
            <person name="Shu S."/>
            <person name="Lindquist E."/>
            <person name="Wang M."/>
            <person name="Pitluck S."/>
            <person name="Vogel J.P."/>
            <person name="Garvin D.F."/>
            <person name="Mockler T.C."/>
            <person name="Schmutz J."/>
            <person name="Rokhsar D."/>
            <person name="Bevan M.W."/>
        </authorList>
    </citation>
    <scope>NUCLEOTIDE SEQUENCE</scope>
    <source>
        <strain evidence="2">Bd21</strain>
    </source>
</reference>
<keyword evidence="4" id="KW-1185">Reference proteome</keyword>
<accession>A0A2K2DS01</accession>
<dbReference type="OrthoDB" id="689365at2759"/>
<dbReference type="InterPro" id="IPR036047">
    <property type="entry name" value="F-box-like_dom_sf"/>
</dbReference>
<dbReference type="EMBL" id="CM000880">
    <property type="protein sequence ID" value="PNT77054.1"/>
    <property type="molecule type" value="Genomic_DNA"/>
</dbReference>
<dbReference type="SUPFAM" id="SSF81383">
    <property type="entry name" value="F-box domain"/>
    <property type="match status" value="1"/>
</dbReference>
<feature type="domain" description="F-box" evidence="1">
    <location>
        <begin position="9"/>
        <end position="47"/>
    </location>
</feature>
<dbReference type="KEGG" id="bdi:104582311"/>
<dbReference type="Gene3D" id="1.20.1280.50">
    <property type="match status" value="1"/>
</dbReference>
<dbReference type="Pfam" id="PF00646">
    <property type="entry name" value="F-box"/>
    <property type="match status" value="1"/>
</dbReference>
<organism evidence="2">
    <name type="scientific">Brachypodium distachyon</name>
    <name type="common">Purple false brome</name>
    <name type="synonym">Trachynia distachya</name>
    <dbReference type="NCBI Taxonomy" id="15368"/>
    <lineage>
        <taxon>Eukaryota</taxon>
        <taxon>Viridiplantae</taxon>
        <taxon>Streptophyta</taxon>
        <taxon>Embryophyta</taxon>
        <taxon>Tracheophyta</taxon>
        <taxon>Spermatophyta</taxon>
        <taxon>Magnoliopsida</taxon>
        <taxon>Liliopsida</taxon>
        <taxon>Poales</taxon>
        <taxon>Poaceae</taxon>
        <taxon>BOP clade</taxon>
        <taxon>Pooideae</taxon>
        <taxon>Stipodae</taxon>
        <taxon>Brachypodieae</taxon>
        <taxon>Brachypodium</taxon>
    </lineage>
</organism>
<dbReference type="PANTHER" id="PTHR32133:SF392">
    <property type="entry name" value="F-BOX DOMAIN-CONTAINING PROTEIN"/>
    <property type="match status" value="1"/>
</dbReference>
<dbReference type="PANTHER" id="PTHR32133">
    <property type="entry name" value="OS07G0120400 PROTEIN"/>
    <property type="match status" value="1"/>
</dbReference>
<dbReference type="InterPro" id="IPR001810">
    <property type="entry name" value="F-box_dom"/>
</dbReference>
<evidence type="ECO:0000313" key="4">
    <source>
        <dbReference type="Proteomes" id="UP000008810"/>
    </source>
</evidence>
<dbReference type="EnsemblPlants" id="PNT77054">
    <property type="protein sequence ID" value="PNT77054"/>
    <property type="gene ID" value="BRADI_1g57155v3"/>
</dbReference>
<protein>
    <recommendedName>
        <fullName evidence="1">F-box domain-containing protein</fullName>
    </recommendedName>
</protein>
<name>A0A2K2DS01_BRADI</name>
<evidence type="ECO:0000313" key="2">
    <source>
        <dbReference type="EMBL" id="PNT77054.1"/>
    </source>
</evidence>
<dbReference type="Proteomes" id="UP000008810">
    <property type="component" value="Chromosome 1"/>
</dbReference>
<reference evidence="2 3" key="1">
    <citation type="journal article" date="2010" name="Nature">
        <title>Genome sequencing and analysis of the model grass Brachypodium distachyon.</title>
        <authorList>
            <consortium name="International Brachypodium Initiative"/>
        </authorList>
    </citation>
    <scope>NUCLEOTIDE SEQUENCE [LARGE SCALE GENOMIC DNA]</scope>
    <source>
        <strain evidence="2">Bd21</strain>
        <strain evidence="3">cv. Bd21</strain>
    </source>
</reference>
<reference evidence="3" key="3">
    <citation type="submission" date="2018-08" db="UniProtKB">
        <authorList>
            <consortium name="EnsemblPlants"/>
        </authorList>
    </citation>
    <scope>IDENTIFICATION</scope>
    <source>
        <strain evidence="3">cv. Bd21</strain>
    </source>
</reference>
<sequence length="140" mass="16190">MSSQPVLLEELVEDIFLRLPPEEPKHLVRASSICKPWRRILADRGFRCRYREFHRTPPVLGFLQDIQGLRYDFSRFIPTSSFRPAQPPSPRGWYVLDAHHGRGLFFTSSSNCDAGDFGLSVWDPTTDKQHCLPMPFSLED</sequence>
<dbReference type="Gramene" id="PNT77054">
    <property type="protein sequence ID" value="PNT77054"/>
    <property type="gene ID" value="BRADI_1g57155v3"/>
</dbReference>
<evidence type="ECO:0000313" key="3">
    <source>
        <dbReference type="EnsemblPlants" id="PNT77054"/>
    </source>
</evidence>
<gene>
    <name evidence="3" type="primary">LOC104582311</name>
    <name evidence="2" type="ORF">BRADI_1g57155v3</name>
</gene>
<dbReference type="RefSeq" id="XP_010230069.1">
    <property type="nucleotide sequence ID" value="XM_010231767.1"/>
</dbReference>
<dbReference type="GeneID" id="104582311"/>